<dbReference type="RefSeq" id="WP_324716458.1">
    <property type="nucleotide sequence ID" value="NZ_CP141615.1"/>
</dbReference>
<dbReference type="SUPFAM" id="SSF53822">
    <property type="entry name" value="Periplasmic binding protein-like I"/>
    <property type="match status" value="1"/>
</dbReference>
<evidence type="ECO:0000256" key="3">
    <source>
        <dbReference type="ARBA" id="ARBA00022729"/>
    </source>
</evidence>
<keyword evidence="7" id="KW-1185">Reference proteome</keyword>
<comment type="subcellular location">
    <subcellularLocation>
        <location evidence="1">Cell envelope</location>
    </subcellularLocation>
</comment>
<feature type="chain" id="PRO_5045624048" evidence="4">
    <location>
        <begin position="17"/>
        <end position="329"/>
    </location>
</feature>
<dbReference type="Gene3D" id="3.40.50.2300">
    <property type="match status" value="2"/>
</dbReference>
<evidence type="ECO:0000256" key="4">
    <source>
        <dbReference type="SAM" id="SignalP"/>
    </source>
</evidence>
<reference evidence="6 7" key="1">
    <citation type="journal article" date="2024" name="Front. Microbiol.">
        <title>Novel thermophilic genera Geochorda gen. nov. and Carboxydochorda gen. nov. from the deep terrestrial subsurface reveal the ecophysiological diversity in the class Limnochordia.</title>
        <authorList>
            <person name="Karnachuk O.V."/>
            <person name="Lukina A.P."/>
            <person name="Avakyan M.R."/>
            <person name="Kadnikov V.V."/>
            <person name="Begmatov S."/>
            <person name="Beletsky A.V."/>
            <person name="Vlasova K.G."/>
            <person name="Novikov A.A."/>
            <person name="Shcherbakova V.A."/>
            <person name="Mardanov A.V."/>
            <person name="Ravin N.V."/>
        </authorList>
    </citation>
    <scope>NUCLEOTIDE SEQUENCE [LARGE SCALE GENOMIC DNA]</scope>
    <source>
        <strain evidence="6 7">L945</strain>
    </source>
</reference>
<protein>
    <submittedName>
        <fullName evidence="6">Substrate-binding domain-containing protein</fullName>
    </submittedName>
</protein>
<dbReference type="Pfam" id="PF13407">
    <property type="entry name" value="Peripla_BP_4"/>
    <property type="match status" value="1"/>
</dbReference>
<feature type="signal peptide" evidence="4">
    <location>
        <begin position="1"/>
        <end position="16"/>
    </location>
</feature>
<evidence type="ECO:0000313" key="7">
    <source>
        <dbReference type="Proteomes" id="UP001332192"/>
    </source>
</evidence>
<feature type="domain" description="Periplasmic binding protein" evidence="5">
    <location>
        <begin position="52"/>
        <end position="308"/>
    </location>
</feature>
<dbReference type="Proteomes" id="UP001332192">
    <property type="component" value="Chromosome"/>
</dbReference>
<gene>
    <name evidence="6" type="ORF">U7230_14050</name>
</gene>
<keyword evidence="3 4" id="KW-0732">Signal</keyword>
<organism evidence="6 7">
    <name type="scientific">Carboxydichorda subterranea</name>
    <dbReference type="NCBI Taxonomy" id="3109565"/>
    <lineage>
        <taxon>Bacteria</taxon>
        <taxon>Bacillati</taxon>
        <taxon>Bacillota</taxon>
        <taxon>Limnochordia</taxon>
        <taxon>Limnochordales</taxon>
        <taxon>Geochordaceae</taxon>
        <taxon>Carboxydichorda</taxon>
    </lineage>
</organism>
<accession>A0ABZ1BWK5</accession>
<evidence type="ECO:0000313" key="6">
    <source>
        <dbReference type="EMBL" id="WRP17186.1"/>
    </source>
</evidence>
<sequence>MHRRSLALLTVAVAVAAAALGPQPDVWGGIAGSLGPGIGPATAAAASPTRQIAVVTPYMANATTRDVIRLFERYAAEKGWKVSTTDTAGDFNRLVGAIENAVALKVDAIVLGMGDPAQMSKGLKEAQAAGIPVFGIDAGLGPGVLANVTSDNAALGRMSARDLIQRIGEKGNVVMFTHDPHPGVNARARAAEAEFARYPGIKVVAKRHINVPGPVDNARKVMQDLLAAYPQPGSIAGVWAAWDEPAIGAVQALNAAGRREVAVVGVDGTDFAVAEIKKGGPFKSSVAQDWDAIARRTVELVQAYFDGQRWAPQVYTLPGRLITQETLAR</sequence>
<dbReference type="PANTHER" id="PTHR46847:SF2">
    <property type="entry name" value="ABC TRANSPORTER SUGAR-BINDING PROTEIN"/>
    <property type="match status" value="1"/>
</dbReference>
<dbReference type="InterPro" id="IPR028082">
    <property type="entry name" value="Peripla_BP_I"/>
</dbReference>
<dbReference type="PANTHER" id="PTHR46847">
    <property type="entry name" value="D-ALLOSE-BINDING PERIPLASMIC PROTEIN-RELATED"/>
    <property type="match status" value="1"/>
</dbReference>
<evidence type="ECO:0000256" key="2">
    <source>
        <dbReference type="ARBA" id="ARBA00007639"/>
    </source>
</evidence>
<comment type="similarity">
    <text evidence="2">Belongs to the bacterial solute-binding protein 2 family.</text>
</comment>
<dbReference type="InterPro" id="IPR025997">
    <property type="entry name" value="SBP_2_dom"/>
</dbReference>
<name>A0ABZ1BWK5_9FIRM</name>
<evidence type="ECO:0000256" key="1">
    <source>
        <dbReference type="ARBA" id="ARBA00004196"/>
    </source>
</evidence>
<proteinExistence type="inferred from homology"/>
<dbReference type="EMBL" id="CP141615">
    <property type="protein sequence ID" value="WRP17186.1"/>
    <property type="molecule type" value="Genomic_DNA"/>
</dbReference>
<evidence type="ECO:0000259" key="5">
    <source>
        <dbReference type="Pfam" id="PF13407"/>
    </source>
</evidence>